<evidence type="ECO:0000256" key="1">
    <source>
        <dbReference type="SAM" id="MobiDB-lite"/>
    </source>
</evidence>
<feature type="compositionally biased region" description="Low complexity" evidence="1">
    <location>
        <begin position="148"/>
        <end position="160"/>
    </location>
</feature>
<evidence type="ECO:0000313" key="2">
    <source>
        <dbReference type="Ensembl" id="ENSOMEP00000004481.1"/>
    </source>
</evidence>
<dbReference type="STRING" id="30732.ENSOMEP00000004481"/>
<name>A0A3B3BFX5_ORYME</name>
<reference evidence="2" key="2">
    <citation type="submission" date="2025-09" db="UniProtKB">
        <authorList>
            <consortium name="Ensembl"/>
        </authorList>
    </citation>
    <scope>IDENTIFICATION</scope>
</reference>
<dbReference type="OMA" id="SKASEYH"/>
<sequence length="233" mass="25755">MNSLLSIKEDSLRRLKEDLRRSQRRGEESCKTQDLVVVCRDFLTSNFWTVVVSSVLEGEVLHAKLVNPKGQVVQSSILLVSSLQAEVTKWKNRAIKLKNKTEMDKPPSPCTTSTKRPPPTTVDILCSPKKMLLNSSKILGSPRKGPESPSKPLDSPKPSLFRSPKSRFFDAGGASEMLTRSRPKQFFDNSGLGTTPGNPHLHPDVILTSFEVCSNAALIVKGLCFLDCDVCIF</sequence>
<dbReference type="Ensembl" id="ENSOMET00000009088.1">
    <property type="protein sequence ID" value="ENSOMEP00000004481.1"/>
    <property type="gene ID" value="ENSOMEG00000005440.1"/>
</dbReference>
<accession>A0A3B3BFX5</accession>
<dbReference type="PaxDb" id="30732-ENSOMEP00000004481"/>
<dbReference type="AlphaFoldDB" id="A0A3B3BFX5"/>
<dbReference type="Proteomes" id="UP000261560">
    <property type="component" value="Unplaced"/>
</dbReference>
<feature type="region of interest" description="Disordered" evidence="1">
    <location>
        <begin position="98"/>
        <end position="121"/>
    </location>
</feature>
<organism evidence="2 3">
    <name type="scientific">Oryzias melastigma</name>
    <name type="common">Marine medaka</name>
    <dbReference type="NCBI Taxonomy" id="30732"/>
    <lineage>
        <taxon>Eukaryota</taxon>
        <taxon>Metazoa</taxon>
        <taxon>Chordata</taxon>
        <taxon>Craniata</taxon>
        <taxon>Vertebrata</taxon>
        <taxon>Euteleostomi</taxon>
        <taxon>Actinopterygii</taxon>
        <taxon>Neopterygii</taxon>
        <taxon>Teleostei</taxon>
        <taxon>Neoteleostei</taxon>
        <taxon>Acanthomorphata</taxon>
        <taxon>Ovalentaria</taxon>
        <taxon>Atherinomorphae</taxon>
        <taxon>Beloniformes</taxon>
        <taxon>Adrianichthyidae</taxon>
        <taxon>Oryziinae</taxon>
        <taxon>Oryzias</taxon>
    </lineage>
</organism>
<proteinExistence type="predicted"/>
<keyword evidence="3" id="KW-1185">Reference proteome</keyword>
<dbReference type="GeneTree" id="ENSGT00740000116948"/>
<feature type="region of interest" description="Disordered" evidence="1">
    <location>
        <begin position="137"/>
        <end position="164"/>
    </location>
</feature>
<reference evidence="2" key="1">
    <citation type="submission" date="2025-08" db="UniProtKB">
        <authorList>
            <consortium name="Ensembl"/>
        </authorList>
    </citation>
    <scope>IDENTIFICATION</scope>
</reference>
<protein>
    <submittedName>
        <fullName evidence="2">Uncharacterized protein</fullName>
    </submittedName>
</protein>
<evidence type="ECO:0000313" key="3">
    <source>
        <dbReference type="Proteomes" id="UP000261560"/>
    </source>
</evidence>